<proteinExistence type="inferred from homology"/>
<dbReference type="Pfam" id="PF03401">
    <property type="entry name" value="TctC"/>
    <property type="match status" value="1"/>
</dbReference>
<name>A0ABU1WNH3_9BURK</name>
<evidence type="ECO:0000313" key="4">
    <source>
        <dbReference type="Proteomes" id="UP001265700"/>
    </source>
</evidence>
<dbReference type="CDD" id="cd13578">
    <property type="entry name" value="PBP2_Bug27"/>
    <property type="match status" value="1"/>
</dbReference>
<dbReference type="Proteomes" id="UP001265700">
    <property type="component" value="Unassembled WGS sequence"/>
</dbReference>
<reference evidence="3 4" key="1">
    <citation type="submission" date="2023-07" db="EMBL/GenBank/DDBJ databases">
        <title>Sorghum-associated microbial communities from plants grown in Nebraska, USA.</title>
        <authorList>
            <person name="Schachtman D."/>
        </authorList>
    </citation>
    <scope>NUCLEOTIDE SEQUENCE [LARGE SCALE GENOMIC DNA]</scope>
    <source>
        <strain evidence="3 4">4249</strain>
    </source>
</reference>
<dbReference type="InterPro" id="IPR005064">
    <property type="entry name" value="BUG"/>
</dbReference>
<evidence type="ECO:0000256" key="2">
    <source>
        <dbReference type="SAM" id="SignalP"/>
    </source>
</evidence>
<keyword evidence="4" id="KW-1185">Reference proteome</keyword>
<comment type="caution">
    <text evidence="3">The sequence shown here is derived from an EMBL/GenBank/DDBJ whole genome shotgun (WGS) entry which is preliminary data.</text>
</comment>
<dbReference type="EMBL" id="JAVDWU010000005">
    <property type="protein sequence ID" value="MDR7150836.1"/>
    <property type="molecule type" value="Genomic_DNA"/>
</dbReference>
<dbReference type="RefSeq" id="WP_310317042.1">
    <property type="nucleotide sequence ID" value="NZ_JAVDWU010000005.1"/>
</dbReference>
<evidence type="ECO:0000313" key="3">
    <source>
        <dbReference type="EMBL" id="MDR7150836.1"/>
    </source>
</evidence>
<gene>
    <name evidence="3" type="ORF">J2W49_002799</name>
</gene>
<dbReference type="PANTHER" id="PTHR42928:SF5">
    <property type="entry name" value="BLR1237 PROTEIN"/>
    <property type="match status" value="1"/>
</dbReference>
<sequence length="341" mass="35630">MKPTSISFSHPQVMARRRTVGMALAVAVLAGAASLSVPVHAAEFPDRPITLVVPYPPGGATDTLARILNTALSQRLGQPVIVDNKPGAGTAIGATAVARAEPDGHTLLISSNTTFTVNAALKRSLPYDPLKSFEAVGLIGTSPLVLLAHPSVQASSVKELVALLKAQPGKLSFGSFGVGTTAHLAGEIFKVMTGTDLLHVAYRGSAPAMTDLIGGQIPLTFDTTVAAMPQIAAGKVKALAVTSRQRSPSMPDVPTVAESGYPDYEMVPWVVVVAPRGLPPAVSKRLSDALKAVITDPVVREALQKTGLDVAWQPGSVYDNQVARELPLLRAYVHKANIPVQ</sequence>
<feature type="signal peptide" evidence="2">
    <location>
        <begin position="1"/>
        <end position="41"/>
    </location>
</feature>
<keyword evidence="2" id="KW-0732">Signal</keyword>
<comment type="similarity">
    <text evidence="1">Belongs to the UPF0065 (bug) family.</text>
</comment>
<organism evidence="3 4">
    <name type="scientific">Hydrogenophaga palleronii</name>
    <dbReference type="NCBI Taxonomy" id="65655"/>
    <lineage>
        <taxon>Bacteria</taxon>
        <taxon>Pseudomonadati</taxon>
        <taxon>Pseudomonadota</taxon>
        <taxon>Betaproteobacteria</taxon>
        <taxon>Burkholderiales</taxon>
        <taxon>Comamonadaceae</taxon>
        <taxon>Hydrogenophaga</taxon>
    </lineage>
</organism>
<dbReference type="Gene3D" id="3.40.190.10">
    <property type="entry name" value="Periplasmic binding protein-like II"/>
    <property type="match status" value="1"/>
</dbReference>
<evidence type="ECO:0000256" key="1">
    <source>
        <dbReference type="ARBA" id="ARBA00006987"/>
    </source>
</evidence>
<dbReference type="PIRSF" id="PIRSF017082">
    <property type="entry name" value="YflP"/>
    <property type="match status" value="1"/>
</dbReference>
<dbReference type="InterPro" id="IPR042100">
    <property type="entry name" value="Bug_dom1"/>
</dbReference>
<dbReference type="Gene3D" id="3.40.190.150">
    <property type="entry name" value="Bordetella uptake gene, domain 1"/>
    <property type="match status" value="1"/>
</dbReference>
<dbReference type="PANTHER" id="PTHR42928">
    <property type="entry name" value="TRICARBOXYLATE-BINDING PROTEIN"/>
    <property type="match status" value="1"/>
</dbReference>
<protein>
    <submittedName>
        <fullName evidence="3">Tripartite-type tricarboxylate transporter receptor subunit TctC</fullName>
    </submittedName>
</protein>
<feature type="chain" id="PRO_5046825070" evidence="2">
    <location>
        <begin position="42"/>
        <end position="341"/>
    </location>
</feature>
<accession>A0ABU1WNH3</accession>
<dbReference type="SUPFAM" id="SSF53850">
    <property type="entry name" value="Periplasmic binding protein-like II"/>
    <property type="match status" value="1"/>
</dbReference>
<keyword evidence="3" id="KW-0675">Receptor</keyword>